<name>A0A2P5CI20_PARAD</name>
<dbReference type="AlphaFoldDB" id="A0A2P5CI20"/>
<accession>A0A2P5CI20</accession>
<dbReference type="PANTHER" id="PTHR35492:SF1">
    <property type="entry name" value="TRANSDUCIN_WD40 REPEAT-LIKE SUPERFAMILY PROTEIN"/>
    <property type="match status" value="1"/>
</dbReference>
<proteinExistence type="predicted"/>
<evidence type="ECO:0000313" key="2">
    <source>
        <dbReference type="EMBL" id="PON60696.1"/>
    </source>
</evidence>
<gene>
    <name evidence="2" type="ORF">PanWU01x14_151140</name>
</gene>
<sequence>MAMQWVRRTNYQGNYPIYAYRKGYNPNNDKNEASYKDSSAPKMWLKGLQVPGERATTGRFTVNTSWEVVLGHRDATNGNYKAVGFCSWDMDTTETRASVVTLSVDGRPIEAIHSCYHWNRYAGPIVMSGKSNSSEIKLFDIRDGEMRLKWNTGRNLEVMEQSTPMEWISNQKVLTILDNYILVWDVEAQRTTPTIRLPQPSRR</sequence>
<evidence type="ECO:0000313" key="3">
    <source>
        <dbReference type="Proteomes" id="UP000237105"/>
    </source>
</evidence>
<keyword evidence="3" id="KW-1185">Reference proteome</keyword>
<dbReference type="InterPro" id="IPR045289">
    <property type="entry name" value="At4g14310-like"/>
</dbReference>
<reference evidence="3" key="1">
    <citation type="submission" date="2016-06" db="EMBL/GenBank/DDBJ databases">
        <title>Parallel loss of symbiosis genes in relatives of nitrogen-fixing non-legume Parasponia.</title>
        <authorList>
            <person name="Van Velzen R."/>
            <person name="Holmer R."/>
            <person name="Bu F."/>
            <person name="Rutten L."/>
            <person name="Van Zeijl A."/>
            <person name="Liu W."/>
            <person name="Santuari L."/>
            <person name="Cao Q."/>
            <person name="Sharma T."/>
            <person name="Shen D."/>
            <person name="Roswanjaya Y."/>
            <person name="Wardhani T."/>
            <person name="Kalhor M.S."/>
            <person name="Jansen J."/>
            <person name="Van den Hoogen J."/>
            <person name="Gungor B."/>
            <person name="Hartog M."/>
            <person name="Hontelez J."/>
            <person name="Verver J."/>
            <person name="Yang W.-C."/>
            <person name="Schijlen E."/>
            <person name="Repin R."/>
            <person name="Schilthuizen M."/>
            <person name="Schranz E."/>
            <person name="Heidstra R."/>
            <person name="Miyata K."/>
            <person name="Fedorova E."/>
            <person name="Kohlen W."/>
            <person name="Bisseling T."/>
            <person name="Smit S."/>
            <person name="Geurts R."/>
        </authorList>
    </citation>
    <scope>NUCLEOTIDE SEQUENCE [LARGE SCALE GENOMIC DNA]</scope>
    <source>
        <strain evidence="3">cv. WU1-14</strain>
    </source>
</reference>
<feature type="domain" description="At4g14310 8-bladed propeller" evidence="1">
    <location>
        <begin position="116"/>
        <end position="197"/>
    </location>
</feature>
<comment type="caution">
    <text evidence="2">The sequence shown here is derived from an EMBL/GenBank/DDBJ whole genome shotgun (WGS) entry which is preliminary data.</text>
</comment>
<protein>
    <recommendedName>
        <fullName evidence="1">At4g14310 8-bladed propeller domain-containing protein</fullName>
    </recommendedName>
</protein>
<dbReference type="STRING" id="3476.A0A2P5CI20"/>
<dbReference type="PANTHER" id="PTHR35492">
    <property type="entry name" value="TRANSDUCIN/WD40 REPEAT-LIKE SUPERFAMILY PROTEIN"/>
    <property type="match status" value="1"/>
</dbReference>
<evidence type="ECO:0000259" key="1">
    <source>
        <dbReference type="Pfam" id="PF25465"/>
    </source>
</evidence>
<dbReference type="EMBL" id="JXTB01000128">
    <property type="protein sequence ID" value="PON60696.1"/>
    <property type="molecule type" value="Genomic_DNA"/>
</dbReference>
<dbReference type="InterPro" id="IPR057442">
    <property type="entry name" value="Beta-prop_At4g14310"/>
</dbReference>
<dbReference type="Pfam" id="PF25465">
    <property type="entry name" value="Beta-prop_At4g14310"/>
    <property type="match status" value="1"/>
</dbReference>
<organism evidence="2 3">
    <name type="scientific">Parasponia andersonii</name>
    <name type="common">Sponia andersonii</name>
    <dbReference type="NCBI Taxonomy" id="3476"/>
    <lineage>
        <taxon>Eukaryota</taxon>
        <taxon>Viridiplantae</taxon>
        <taxon>Streptophyta</taxon>
        <taxon>Embryophyta</taxon>
        <taxon>Tracheophyta</taxon>
        <taxon>Spermatophyta</taxon>
        <taxon>Magnoliopsida</taxon>
        <taxon>eudicotyledons</taxon>
        <taxon>Gunneridae</taxon>
        <taxon>Pentapetalae</taxon>
        <taxon>rosids</taxon>
        <taxon>fabids</taxon>
        <taxon>Rosales</taxon>
        <taxon>Cannabaceae</taxon>
        <taxon>Parasponia</taxon>
    </lineage>
</organism>
<dbReference type="Proteomes" id="UP000237105">
    <property type="component" value="Unassembled WGS sequence"/>
</dbReference>